<dbReference type="GO" id="GO:0004467">
    <property type="term" value="F:long-chain fatty acid-CoA ligase activity"/>
    <property type="evidence" value="ECO:0007669"/>
    <property type="project" value="TreeGrafter"/>
</dbReference>
<comment type="caution">
    <text evidence="8">The sequence shown here is derived from an EMBL/GenBank/DDBJ whole genome shotgun (WGS) entry which is preliminary data.</text>
</comment>
<dbReference type="InterPro" id="IPR045851">
    <property type="entry name" value="AMP-bd_C_sf"/>
</dbReference>
<reference evidence="8" key="1">
    <citation type="submission" date="2023-10" db="EMBL/GenBank/DDBJ databases">
        <title>Development of a sustainable strategy for remediation of hydrocarbon-contaminated territories based on the waste exchange concept.</title>
        <authorList>
            <person name="Krivoruchko A."/>
        </authorList>
    </citation>
    <scope>NUCLEOTIDE SEQUENCE</scope>
    <source>
        <strain evidence="8">IEGM 1175</strain>
    </source>
</reference>
<dbReference type="InterPro" id="IPR020845">
    <property type="entry name" value="AMP-binding_CS"/>
</dbReference>
<dbReference type="InterPro" id="IPR025110">
    <property type="entry name" value="AMP-bd_C"/>
</dbReference>
<proteinExistence type="inferred from homology"/>
<accession>A0AAE4QXG9</accession>
<dbReference type="PROSITE" id="PS00455">
    <property type="entry name" value="AMP_BINDING"/>
    <property type="match status" value="1"/>
</dbReference>
<organism evidence="8 9">
    <name type="scientific">Dietzia maris</name>
    <dbReference type="NCBI Taxonomy" id="37915"/>
    <lineage>
        <taxon>Bacteria</taxon>
        <taxon>Bacillati</taxon>
        <taxon>Actinomycetota</taxon>
        <taxon>Actinomycetes</taxon>
        <taxon>Mycobacteriales</taxon>
        <taxon>Dietziaceae</taxon>
        <taxon>Dietzia</taxon>
    </lineage>
</organism>
<evidence type="ECO:0000259" key="7">
    <source>
        <dbReference type="Pfam" id="PF13193"/>
    </source>
</evidence>
<dbReference type="Gene3D" id="3.40.50.12780">
    <property type="entry name" value="N-terminal domain of ligase-like"/>
    <property type="match status" value="1"/>
</dbReference>
<protein>
    <submittedName>
        <fullName evidence="8">AMP-binding protein</fullName>
    </submittedName>
</protein>
<dbReference type="GO" id="GO:0005524">
    <property type="term" value="F:ATP binding"/>
    <property type="evidence" value="ECO:0007669"/>
    <property type="project" value="UniProtKB-KW"/>
</dbReference>
<evidence type="ECO:0000256" key="2">
    <source>
        <dbReference type="ARBA" id="ARBA00022598"/>
    </source>
</evidence>
<dbReference type="PANTHER" id="PTHR43107">
    <property type="entry name" value="LONG-CHAIN FATTY ACID TRANSPORT PROTEIN"/>
    <property type="match status" value="1"/>
</dbReference>
<dbReference type="Pfam" id="PF00501">
    <property type="entry name" value="AMP-binding"/>
    <property type="match status" value="1"/>
</dbReference>
<feature type="region of interest" description="Disordered" evidence="5">
    <location>
        <begin position="511"/>
        <end position="533"/>
    </location>
</feature>
<feature type="compositionally biased region" description="Gly residues" evidence="5">
    <location>
        <begin position="511"/>
        <end position="528"/>
    </location>
</feature>
<dbReference type="EMBL" id="JAWLKJ010000002">
    <property type="protein sequence ID" value="MDV6299222.1"/>
    <property type="molecule type" value="Genomic_DNA"/>
</dbReference>
<dbReference type="GO" id="GO:0044539">
    <property type="term" value="P:long-chain fatty acid import into cell"/>
    <property type="evidence" value="ECO:0007669"/>
    <property type="project" value="TreeGrafter"/>
</dbReference>
<gene>
    <name evidence="8" type="ORF">R3P82_08850</name>
</gene>
<dbReference type="GO" id="GO:0005324">
    <property type="term" value="F:long-chain fatty acid transmembrane transporter activity"/>
    <property type="evidence" value="ECO:0007669"/>
    <property type="project" value="TreeGrafter"/>
</dbReference>
<evidence type="ECO:0000256" key="3">
    <source>
        <dbReference type="ARBA" id="ARBA00022741"/>
    </source>
</evidence>
<evidence type="ECO:0000313" key="9">
    <source>
        <dbReference type="Proteomes" id="UP001185873"/>
    </source>
</evidence>
<evidence type="ECO:0000256" key="1">
    <source>
        <dbReference type="ARBA" id="ARBA00006432"/>
    </source>
</evidence>
<dbReference type="PANTHER" id="PTHR43107:SF15">
    <property type="entry name" value="FATTY ACID TRANSPORT PROTEIN 3, ISOFORM A"/>
    <property type="match status" value="1"/>
</dbReference>
<dbReference type="GO" id="GO:0005886">
    <property type="term" value="C:plasma membrane"/>
    <property type="evidence" value="ECO:0007669"/>
    <property type="project" value="TreeGrafter"/>
</dbReference>
<dbReference type="SUPFAM" id="SSF56801">
    <property type="entry name" value="Acetyl-CoA synthetase-like"/>
    <property type="match status" value="1"/>
</dbReference>
<dbReference type="AlphaFoldDB" id="A0AAE4QXG9"/>
<evidence type="ECO:0000256" key="5">
    <source>
        <dbReference type="SAM" id="MobiDB-lite"/>
    </source>
</evidence>
<comment type="similarity">
    <text evidence="1">Belongs to the ATP-dependent AMP-binding enzyme family.</text>
</comment>
<dbReference type="Gene3D" id="3.30.300.30">
    <property type="match status" value="1"/>
</dbReference>
<dbReference type="Proteomes" id="UP001185873">
    <property type="component" value="Unassembled WGS sequence"/>
</dbReference>
<dbReference type="RefSeq" id="WP_317469777.1">
    <property type="nucleotide sequence ID" value="NZ_JAWLKJ010000002.1"/>
</dbReference>
<keyword evidence="3" id="KW-0547">Nucleotide-binding</keyword>
<dbReference type="InterPro" id="IPR000873">
    <property type="entry name" value="AMP-dep_synth/lig_dom"/>
</dbReference>
<name>A0AAE4QXG9_9ACTN</name>
<evidence type="ECO:0000259" key="6">
    <source>
        <dbReference type="Pfam" id="PF00501"/>
    </source>
</evidence>
<evidence type="ECO:0000313" key="8">
    <source>
        <dbReference type="EMBL" id="MDV6299222.1"/>
    </source>
</evidence>
<dbReference type="InterPro" id="IPR042099">
    <property type="entry name" value="ANL_N_sf"/>
</dbReference>
<keyword evidence="4" id="KW-0067">ATP-binding</keyword>
<evidence type="ECO:0000256" key="4">
    <source>
        <dbReference type="ARBA" id="ARBA00022840"/>
    </source>
</evidence>
<feature type="domain" description="AMP-dependent synthetase/ligase" evidence="6">
    <location>
        <begin position="7"/>
        <end position="367"/>
    </location>
</feature>
<keyword evidence="2" id="KW-0436">Ligase</keyword>
<sequence>MADTVREQLRRHADSDVVAIRYEDTSITWRDYLAGADARAGAVTGMLDPARPLHVATLLENTPEMLYALAAGAAGGYVTVGLNATRRGEGLARDIRKSECQVILTDCELKPLLDGLDLGEVSVIDTDSDEWAALVASSSAPQDPPPVEAMDPFMLIFTSGTSGDPKAVQVGNFTVTMSGENLAPSFGLTSEDVLYLSMPLFHSNAIMSGFSPAIAAGATMALARRFSATRFGDDIRRYGVTYMNYVGKPLAYILDTPARPDDAQTTLRAAFGNEAAAKDIPAFAQRFGCEVRDAYGSTELAVIIVRTENSPLASIGEPFPGVAVYDPATGQECPRAVFDDDGAVTNLDECVGELVNTEGAGFFAGYYNDDTSTSDRMRDGMYWSGDLAYRDADGFVYLAGRSGDWLRVDGENMATGIVEEILLRNPAVSRVAVYGLPDPRGVGDQLAAAIVPRHDSELEPAAFEQFLASQPDLSPKAWPRWVRISVDLPTTATNKILKRELVRQGVGAAGADGTGAGGTGAGGTGAGGAPADTWWERDERGTAYTELAGARV</sequence>
<feature type="domain" description="AMP-binding enzyme C-terminal" evidence="7">
    <location>
        <begin position="418"/>
        <end position="495"/>
    </location>
</feature>
<dbReference type="Pfam" id="PF13193">
    <property type="entry name" value="AMP-binding_C"/>
    <property type="match status" value="1"/>
</dbReference>